<keyword evidence="1" id="KW-0732">Signal</keyword>
<feature type="signal peptide" evidence="1">
    <location>
        <begin position="1"/>
        <end position="22"/>
    </location>
</feature>
<proteinExistence type="predicted"/>
<dbReference type="AlphaFoldDB" id="A0A4Q2DVV7"/>
<evidence type="ECO:0000313" key="2">
    <source>
        <dbReference type="EMBL" id="RXW23542.1"/>
    </source>
</evidence>
<comment type="caution">
    <text evidence="2">The sequence shown here is derived from an EMBL/GenBank/DDBJ whole genome shotgun (WGS) entry which is preliminary data.</text>
</comment>
<evidence type="ECO:0000256" key="1">
    <source>
        <dbReference type="SAM" id="SignalP"/>
    </source>
</evidence>
<evidence type="ECO:0000313" key="3">
    <source>
        <dbReference type="Proteomes" id="UP000290288"/>
    </source>
</evidence>
<reference evidence="2 3" key="1">
    <citation type="submission" date="2019-01" db="EMBL/GenBank/DDBJ databases">
        <title>Draft genome sequence of Psathyrella aberdarensis IHI B618.</title>
        <authorList>
            <person name="Buettner E."/>
            <person name="Kellner H."/>
        </authorList>
    </citation>
    <scope>NUCLEOTIDE SEQUENCE [LARGE SCALE GENOMIC DNA]</scope>
    <source>
        <strain evidence="2 3">IHI B618</strain>
    </source>
</reference>
<dbReference type="Proteomes" id="UP000290288">
    <property type="component" value="Unassembled WGS sequence"/>
</dbReference>
<name>A0A4Q2DVV7_9AGAR</name>
<feature type="chain" id="PRO_5020891046" evidence="1">
    <location>
        <begin position="23"/>
        <end position="293"/>
    </location>
</feature>
<sequence>MAPILRIPSSSLALMLAIVVKSSERAINERALEEINDYPVLTILGHQRFTTHYYDGLEYPPLPAWAAMLAMFADQADMFLAWNQPENRLWRLLTMLVLGLRANKYDGSNPREAKKLLVKASSIYLRGAPLPTQDARPKVYATIQNGIELCSLLHCYLNTVVCCEALGEYPETEQFVLTTVKETREKYPEFNIVMAHSDHTPSFEEPCYHKHVEFDRPFPHGTYGDPDNKKQLAVHAPGAGYGYAAPVQGKYVENGQTKSIELAVSLGSPDGCATSLEVNVGPPKPAIRCQDID</sequence>
<protein>
    <submittedName>
        <fullName evidence="2">Uncharacterized protein</fullName>
    </submittedName>
</protein>
<dbReference type="EMBL" id="SDEE01000039">
    <property type="protein sequence ID" value="RXW23542.1"/>
    <property type="molecule type" value="Genomic_DNA"/>
</dbReference>
<organism evidence="2 3">
    <name type="scientific">Candolleomyces aberdarensis</name>
    <dbReference type="NCBI Taxonomy" id="2316362"/>
    <lineage>
        <taxon>Eukaryota</taxon>
        <taxon>Fungi</taxon>
        <taxon>Dikarya</taxon>
        <taxon>Basidiomycota</taxon>
        <taxon>Agaricomycotina</taxon>
        <taxon>Agaricomycetes</taxon>
        <taxon>Agaricomycetidae</taxon>
        <taxon>Agaricales</taxon>
        <taxon>Agaricineae</taxon>
        <taxon>Psathyrellaceae</taxon>
        <taxon>Candolleomyces</taxon>
    </lineage>
</organism>
<accession>A0A4Q2DVV7</accession>
<gene>
    <name evidence="2" type="ORF">EST38_g2278</name>
</gene>
<keyword evidence="3" id="KW-1185">Reference proteome</keyword>